<dbReference type="Proteomes" id="UP000199476">
    <property type="component" value="Unassembled WGS sequence"/>
</dbReference>
<reference evidence="1 2" key="1">
    <citation type="submission" date="2016-10" db="EMBL/GenBank/DDBJ databases">
        <authorList>
            <person name="de Groot N.N."/>
        </authorList>
    </citation>
    <scope>NUCLEOTIDE SEQUENCE [LARGE SCALE GENOMIC DNA]</scope>
    <source>
        <strain evidence="1 2">SLAS-1</strain>
    </source>
</reference>
<evidence type="ECO:0000313" key="1">
    <source>
        <dbReference type="EMBL" id="SDL54909.1"/>
    </source>
</evidence>
<accession>A0A1G9KZ31</accession>
<gene>
    <name evidence="1" type="ORF">SAMN04488692_105133</name>
</gene>
<dbReference type="OrthoDB" id="9803319at2"/>
<dbReference type="AlphaFoldDB" id="A0A1G9KZ31"/>
<dbReference type="STRING" id="321763.SAMN04488692_105133"/>
<dbReference type="PANTHER" id="PTHR42773">
    <property type="entry name" value="METALLO-BETA-LACTAMASE-RELATED"/>
    <property type="match status" value="1"/>
</dbReference>
<keyword evidence="2" id="KW-1185">Reference proteome</keyword>
<protein>
    <submittedName>
        <fullName evidence="1">Ferredoxin</fullName>
    </submittedName>
</protein>
<sequence>MADKENKVPENVEGPFYVDEECIACEMCIDDAPRNFDLADEGHAYVKKQPESEVQKEACEEALMNCPVDAIGDDG</sequence>
<name>A0A1G9KZ31_9FIRM</name>
<dbReference type="Pfam" id="PF13370">
    <property type="entry name" value="Fer4_13"/>
    <property type="match status" value="1"/>
</dbReference>
<dbReference type="RefSeq" id="WP_089758961.1">
    <property type="nucleotide sequence ID" value="NZ_FNGO01000005.1"/>
</dbReference>
<evidence type="ECO:0000313" key="2">
    <source>
        <dbReference type="Proteomes" id="UP000199476"/>
    </source>
</evidence>
<dbReference type="Gene3D" id="3.30.70.20">
    <property type="match status" value="1"/>
</dbReference>
<organism evidence="1 2">
    <name type="scientific">Halarsenatibacter silvermanii</name>
    <dbReference type="NCBI Taxonomy" id="321763"/>
    <lineage>
        <taxon>Bacteria</taxon>
        <taxon>Bacillati</taxon>
        <taxon>Bacillota</taxon>
        <taxon>Clostridia</taxon>
        <taxon>Halanaerobiales</taxon>
        <taxon>Halarsenatibacteraceae</taxon>
        <taxon>Halarsenatibacter</taxon>
    </lineage>
</organism>
<dbReference type="EMBL" id="FNGO01000005">
    <property type="protein sequence ID" value="SDL54909.1"/>
    <property type="molecule type" value="Genomic_DNA"/>
</dbReference>
<dbReference type="SUPFAM" id="SSF54862">
    <property type="entry name" value="4Fe-4S ferredoxins"/>
    <property type="match status" value="1"/>
</dbReference>
<dbReference type="PANTHER" id="PTHR42773:SF1">
    <property type="entry name" value="METALLO-BETA-LACTAMASE FAMILY PROTEIN"/>
    <property type="match status" value="1"/>
</dbReference>
<proteinExistence type="predicted"/>